<dbReference type="InterPro" id="IPR053008">
    <property type="entry name" value="Phomopsin_biosynth_assoc"/>
</dbReference>
<dbReference type="OrthoDB" id="3650792at2759"/>
<dbReference type="PANTHER" id="PTHR35896">
    <property type="entry name" value="IG-LIKE DOMAIN-CONTAINING PROTEIN"/>
    <property type="match status" value="1"/>
</dbReference>
<keyword evidence="2" id="KW-1185">Reference proteome</keyword>
<accession>A0A6A6C816</accession>
<evidence type="ECO:0000313" key="2">
    <source>
        <dbReference type="Proteomes" id="UP000799537"/>
    </source>
</evidence>
<organism evidence="1 2">
    <name type="scientific">Zasmidium cellare ATCC 36951</name>
    <dbReference type="NCBI Taxonomy" id="1080233"/>
    <lineage>
        <taxon>Eukaryota</taxon>
        <taxon>Fungi</taxon>
        <taxon>Dikarya</taxon>
        <taxon>Ascomycota</taxon>
        <taxon>Pezizomycotina</taxon>
        <taxon>Dothideomycetes</taxon>
        <taxon>Dothideomycetidae</taxon>
        <taxon>Mycosphaerellales</taxon>
        <taxon>Mycosphaerellaceae</taxon>
        <taxon>Zasmidium</taxon>
    </lineage>
</organism>
<name>A0A6A6C816_ZASCE</name>
<dbReference type="EMBL" id="ML993614">
    <property type="protein sequence ID" value="KAF2162360.1"/>
    <property type="molecule type" value="Genomic_DNA"/>
</dbReference>
<protein>
    <submittedName>
        <fullName evidence="1">Uncharacterized protein</fullName>
    </submittedName>
</protein>
<evidence type="ECO:0000313" key="1">
    <source>
        <dbReference type="EMBL" id="KAF2162360.1"/>
    </source>
</evidence>
<dbReference type="Proteomes" id="UP000799537">
    <property type="component" value="Unassembled WGS sequence"/>
</dbReference>
<proteinExistence type="predicted"/>
<dbReference type="AlphaFoldDB" id="A0A6A6C816"/>
<dbReference type="GeneID" id="54561818"/>
<gene>
    <name evidence="1" type="ORF">M409DRAFT_27365</name>
</gene>
<sequence length="240" mass="26958">MASLGNLQPYADNHEEEWYEGDTMPKPSSRRRPRDEVQHLNIIARVAVGLLAVWGLISIIEQLYGALAPVYVVREPARTIAPDVYRPDTLEPTLNLCDCGASIAEALQRGCMYDSLAAAWLPAHCRDDDLTAEFDMAGTDPDGSWPYFADGDGKLAINKTQVAALGDGERSFWSTRRWHLAHCVFYWQKYVRMRDTGVVMERRFDSIEHVEHCARLALNEHADPGMLIDVQVVMNSAPGR</sequence>
<reference evidence="1" key="1">
    <citation type="journal article" date="2020" name="Stud. Mycol.">
        <title>101 Dothideomycetes genomes: a test case for predicting lifestyles and emergence of pathogens.</title>
        <authorList>
            <person name="Haridas S."/>
            <person name="Albert R."/>
            <person name="Binder M."/>
            <person name="Bloem J."/>
            <person name="Labutti K."/>
            <person name="Salamov A."/>
            <person name="Andreopoulos B."/>
            <person name="Baker S."/>
            <person name="Barry K."/>
            <person name="Bills G."/>
            <person name="Bluhm B."/>
            <person name="Cannon C."/>
            <person name="Castanera R."/>
            <person name="Culley D."/>
            <person name="Daum C."/>
            <person name="Ezra D."/>
            <person name="Gonzalez J."/>
            <person name="Henrissat B."/>
            <person name="Kuo A."/>
            <person name="Liang C."/>
            <person name="Lipzen A."/>
            <person name="Lutzoni F."/>
            <person name="Magnuson J."/>
            <person name="Mondo S."/>
            <person name="Nolan M."/>
            <person name="Ohm R."/>
            <person name="Pangilinan J."/>
            <person name="Park H.-J."/>
            <person name="Ramirez L."/>
            <person name="Alfaro M."/>
            <person name="Sun H."/>
            <person name="Tritt A."/>
            <person name="Yoshinaga Y."/>
            <person name="Zwiers L.-H."/>
            <person name="Turgeon B."/>
            <person name="Goodwin S."/>
            <person name="Spatafora J."/>
            <person name="Crous P."/>
            <person name="Grigoriev I."/>
        </authorList>
    </citation>
    <scope>NUCLEOTIDE SEQUENCE</scope>
    <source>
        <strain evidence="1">ATCC 36951</strain>
    </source>
</reference>
<dbReference type="RefSeq" id="XP_033663249.1">
    <property type="nucleotide sequence ID" value="XM_033808546.1"/>
</dbReference>
<dbReference type="PANTHER" id="PTHR35896:SF3">
    <property type="entry name" value="MAJOR FACILITATOR SUPERFAMILY TRANSPORTER"/>
    <property type="match status" value="1"/>
</dbReference>